<dbReference type="EMBL" id="OU963867">
    <property type="protein sequence ID" value="CAH0391164.1"/>
    <property type="molecule type" value="Genomic_DNA"/>
</dbReference>
<feature type="binding site" evidence="6">
    <location>
        <begin position="165"/>
        <end position="166"/>
    </location>
    <ligand>
        <name>S-adenosyl-L-methionine</name>
        <dbReference type="ChEBI" id="CHEBI:59789"/>
    </ligand>
</feature>
<comment type="pathway">
    <text evidence="6">Cofactor biosynthesis; ubiquinone biosynthesis.</text>
</comment>
<accession>A0A9P0F7I7</accession>
<sequence>MNTSKVVLTSTMKAVRKLNCAILPKFLSQHAASEPPPQGNKTHFGFEVVDENEKTEKVHQVFESVASSYDKMNDAMSFGIHRIWKDIFIDRLGPVPGTRLLDVAGGTGDIAFRFLKYLKNTGNSDAHSESHVTISDINEHMLNVGKGRAQKLGYSDEQISWLLANAEELPIEDNSYTAYTIAFGIRNVTHMDRALAEAYRVLKPGGRFLCLEFSHVNNQVLQWLYDRYSFEVIPVMGQVIAGDWKSYEYLVESIRQFPNQEDFSKMIRSAGFRCVSYENLTFGVVAIHSGFKL</sequence>
<dbReference type="PANTHER" id="PTHR43591">
    <property type="entry name" value="METHYLTRANSFERASE"/>
    <property type="match status" value="1"/>
</dbReference>
<keyword evidence="6" id="KW-0999">Mitochondrion inner membrane</keyword>
<dbReference type="CDD" id="cd02440">
    <property type="entry name" value="AdoMet_MTases"/>
    <property type="match status" value="1"/>
</dbReference>
<keyword evidence="6" id="KW-0496">Mitochondrion</keyword>
<keyword evidence="4 6" id="KW-0949">S-adenosyl-L-methionine</keyword>
<evidence type="ECO:0000313" key="8">
    <source>
        <dbReference type="Proteomes" id="UP001152759"/>
    </source>
</evidence>
<dbReference type="GO" id="GO:0008425">
    <property type="term" value="F:2-methoxy-6-polyprenyl-1,4-benzoquinol methyltransferase activity"/>
    <property type="evidence" value="ECO:0007669"/>
    <property type="project" value="UniProtKB-UniRule"/>
</dbReference>
<keyword evidence="2 6" id="KW-0808">Transferase</keyword>
<evidence type="ECO:0000256" key="4">
    <source>
        <dbReference type="ARBA" id="ARBA00022691"/>
    </source>
</evidence>
<keyword evidence="1 6" id="KW-0489">Methyltransferase</keyword>
<evidence type="ECO:0000313" key="7">
    <source>
        <dbReference type="EMBL" id="CAH0391164.1"/>
    </source>
</evidence>
<dbReference type="KEGG" id="btab:109033864"/>
<dbReference type="NCBIfam" id="NF001244">
    <property type="entry name" value="PRK00216.1-5"/>
    <property type="match status" value="1"/>
</dbReference>
<comment type="subcellular location">
    <subcellularLocation>
        <location evidence="6">Mitochondrion inner membrane</location>
        <topology evidence="6">Peripheral membrane protein</topology>
        <orientation evidence="6">Matrix side</orientation>
    </subcellularLocation>
</comment>
<comment type="catalytic activity">
    <reaction evidence="6">
        <text>a 2-methoxy-6-(all-trans-polyprenyl)benzene-1,4-diol + S-adenosyl-L-methionine = a 5-methoxy-2-methyl-3-(all-trans-polyprenyl)benzene-1,4-diol + S-adenosyl-L-homocysteine + H(+)</text>
        <dbReference type="Rhea" id="RHEA:28286"/>
        <dbReference type="Rhea" id="RHEA-COMP:10858"/>
        <dbReference type="Rhea" id="RHEA-COMP:10859"/>
        <dbReference type="ChEBI" id="CHEBI:15378"/>
        <dbReference type="ChEBI" id="CHEBI:57856"/>
        <dbReference type="ChEBI" id="CHEBI:59789"/>
        <dbReference type="ChEBI" id="CHEBI:84166"/>
        <dbReference type="ChEBI" id="CHEBI:84167"/>
        <dbReference type="EC" id="2.1.1.201"/>
    </reaction>
</comment>
<dbReference type="SUPFAM" id="SSF53335">
    <property type="entry name" value="S-adenosyl-L-methionine-dependent methyltransferases"/>
    <property type="match status" value="1"/>
</dbReference>
<dbReference type="GO" id="GO:0032259">
    <property type="term" value="P:methylation"/>
    <property type="evidence" value="ECO:0007669"/>
    <property type="project" value="UniProtKB-KW"/>
</dbReference>
<dbReference type="Pfam" id="PF01209">
    <property type="entry name" value="Ubie_methyltran"/>
    <property type="match status" value="1"/>
</dbReference>
<dbReference type="PROSITE" id="PS01183">
    <property type="entry name" value="UBIE_1"/>
    <property type="match status" value="1"/>
</dbReference>
<evidence type="ECO:0000256" key="6">
    <source>
        <dbReference type="HAMAP-Rule" id="MF_03191"/>
    </source>
</evidence>
<dbReference type="NCBIfam" id="TIGR01934">
    <property type="entry name" value="MenG_MenH_UbiE"/>
    <property type="match status" value="1"/>
</dbReference>
<comment type="subunit">
    <text evidence="5">Component of a multi-subunit COQ enzyme complex, composed of at least COQ3, COQ4, COQ5, COQ6, COQ7 and COQ9. Interacts with PYURF; the interaction is direct, stabilizes COQ5 protein and associates PYURF with COQ enzyme complex.</text>
</comment>
<dbReference type="Proteomes" id="UP001152759">
    <property type="component" value="Chromosome 6"/>
</dbReference>
<dbReference type="HAMAP" id="MF_01813">
    <property type="entry name" value="MenG_UbiE_methyltr"/>
    <property type="match status" value="1"/>
</dbReference>
<dbReference type="PROSITE" id="PS51608">
    <property type="entry name" value="SAM_MT_UBIE"/>
    <property type="match status" value="1"/>
</dbReference>
<feature type="binding site" evidence="6">
    <location>
        <position position="107"/>
    </location>
    <ligand>
        <name>S-adenosyl-L-methionine</name>
        <dbReference type="ChEBI" id="CHEBI:59789"/>
    </ligand>
</feature>
<evidence type="ECO:0000256" key="3">
    <source>
        <dbReference type="ARBA" id="ARBA00022688"/>
    </source>
</evidence>
<evidence type="ECO:0000256" key="5">
    <source>
        <dbReference type="ARBA" id="ARBA00046387"/>
    </source>
</evidence>
<comment type="similarity">
    <text evidence="6">Belongs to the class I-like SAM-binding methyltransferase superfamily. MenG/UbiE family.</text>
</comment>
<protein>
    <recommendedName>
        <fullName evidence="6">2-methoxy-6-polyprenyl-1,4-benzoquinol methylase, mitochondrial</fullName>
        <ecNumber evidence="6">2.1.1.201</ecNumber>
    </recommendedName>
    <alternativeName>
        <fullName evidence="6">Ubiquinone biosynthesis methyltransferase COQ5</fullName>
    </alternativeName>
</protein>
<feature type="binding site" evidence="6">
    <location>
        <position position="136"/>
    </location>
    <ligand>
        <name>S-adenosyl-L-methionine</name>
        <dbReference type="ChEBI" id="CHEBI:59789"/>
    </ligand>
</feature>
<dbReference type="InterPro" id="IPR023576">
    <property type="entry name" value="UbiE/COQ5_MeTrFase_CS"/>
</dbReference>
<dbReference type="RefSeq" id="XP_018902233.1">
    <property type="nucleotide sequence ID" value="XM_019046688.2"/>
</dbReference>
<keyword evidence="6" id="KW-0472">Membrane</keyword>
<comment type="function">
    <text evidence="6">Methyltransferase required for the conversion of 2-polyprenyl-6-methoxy-1,4-benzoquinol (DDMQH2) to 2-polyprenyl-3-methyl-6-methoxy-1,4-benzoquinol (DMQH2).</text>
</comment>
<dbReference type="AlphaFoldDB" id="A0A9P0F7I7"/>
<dbReference type="EC" id="2.1.1.201" evidence="6"/>
<dbReference type="FunFam" id="3.40.50.150:FF:000064">
    <property type="entry name" value="2-methoxy-6-polyprenyl-1,4-benzoquinol methylase, mitochondrial"/>
    <property type="match status" value="1"/>
</dbReference>
<keyword evidence="8" id="KW-1185">Reference proteome</keyword>
<organism evidence="7 8">
    <name type="scientific">Bemisia tabaci</name>
    <name type="common">Sweetpotato whitefly</name>
    <name type="synonym">Aleurodes tabaci</name>
    <dbReference type="NCBI Taxonomy" id="7038"/>
    <lineage>
        <taxon>Eukaryota</taxon>
        <taxon>Metazoa</taxon>
        <taxon>Ecdysozoa</taxon>
        <taxon>Arthropoda</taxon>
        <taxon>Hexapoda</taxon>
        <taxon>Insecta</taxon>
        <taxon>Pterygota</taxon>
        <taxon>Neoptera</taxon>
        <taxon>Paraneoptera</taxon>
        <taxon>Hemiptera</taxon>
        <taxon>Sternorrhyncha</taxon>
        <taxon>Aleyrodoidea</taxon>
        <taxon>Aleyrodidae</taxon>
        <taxon>Aleyrodinae</taxon>
        <taxon>Bemisia</taxon>
    </lineage>
</organism>
<dbReference type="InterPro" id="IPR004033">
    <property type="entry name" value="UbiE/COQ5_MeTrFase"/>
</dbReference>
<dbReference type="GO" id="GO:0031314">
    <property type="term" value="C:extrinsic component of mitochondrial inner membrane"/>
    <property type="evidence" value="ECO:0007669"/>
    <property type="project" value="UniProtKB-UniRule"/>
</dbReference>
<evidence type="ECO:0000256" key="1">
    <source>
        <dbReference type="ARBA" id="ARBA00022603"/>
    </source>
</evidence>
<dbReference type="Gene3D" id="3.40.50.150">
    <property type="entry name" value="Vaccinia Virus protein VP39"/>
    <property type="match status" value="1"/>
</dbReference>
<reference evidence="7" key="1">
    <citation type="submission" date="2021-12" db="EMBL/GenBank/DDBJ databases">
        <authorList>
            <person name="King R."/>
        </authorList>
    </citation>
    <scope>NUCLEOTIDE SEQUENCE</scope>
</reference>
<dbReference type="GeneID" id="109033864"/>
<name>A0A9P0F7I7_BEMTA</name>
<dbReference type="CTD" id="84274"/>
<gene>
    <name evidence="6" type="primary">coq5</name>
    <name evidence="7" type="ORF">BEMITA_LOCUS9811</name>
</gene>
<comment type="caution">
    <text evidence="6">Lacks conserved residue(s) required for the propagation of feature annotation.</text>
</comment>
<evidence type="ECO:0000256" key="2">
    <source>
        <dbReference type="ARBA" id="ARBA00022679"/>
    </source>
</evidence>
<dbReference type="InterPro" id="IPR029063">
    <property type="entry name" value="SAM-dependent_MTases_sf"/>
</dbReference>
<dbReference type="PANTHER" id="PTHR43591:SF24">
    <property type="entry name" value="2-METHOXY-6-POLYPRENYL-1,4-BENZOQUINOL METHYLASE, MITOCHONDRIAL"/>
    <property type="match status" value="1"/>
</dbReference>
<proteinExistence type="inferred from homology"/>
<keyword evidence="3 6" id="KW-0831">Ubiquinone biosynthesis</keyword>
<dbReference type="OrthoDB" id="6329284at2759"/>
<dbReference type="PROSITE" id="PS01184">
    <property type="entry name" value="UBIE_2"/>
    <property type="match status" value="1"/>
</dbReference>